<sequence length="69" mass="7710">MKPKSTNNAVERYLTPPQAAYELGIKIHALRRAINRHEVPVYYPFGKRRYVLLSEINAVIAASKIGGAS</sequence>
<accession>A0A8J3CT51</accession>
<dbReference type="AlphaFoldDB" id="A0A8J3CT51"/>
<reference evidence="1" key="1">
    <citation type="journal article" date="2014" name="Int. J. Syst. Evol. Microbiol.">
        <title>Complete genome sequence of Corynebacterium casei LMG S-19264T (=DSM 44701T), isolated from a smear-ripened cheese.</title>
        <authorList>
            <consortium name="US DOE Joint Genome Institute (JGI-PGF)"/>
            <person name="Walter F."/>
            <person name="Albersmeier A."/>
            <person name="Kalinowski J."/>
            <person name="Ruckert C."/>
        </authorList>
    </citation>
    <scope>NUCLEOTIDE SEQUENCE</scope>
    <source>
        <strain evidence="1">KCTC 32513</strain>
    </source>
</reference>
<reference evidence="1" key="2">
    <citation type="submission" date="2020-09" db="EMBL/GenBank/DDBJ databases">
        <authorList>
            <person name="Sun Q."/>
            <person name="Kim S."/>
        </authorList>
    </citation>
    <scope>NUCLEOTIDE SEQUENCE</scope>
    <source>
        <strain evidence="1">KCTC 32513</strain>
    </source>
</reference>
<dbReference type="RefSeq" id="WP_189499190.1">
    <property type="nucleotide sequence ID" value="NZ_BMZH01000013.1"/>
</dbReference>
<evidence type="ECO:0008006" key="3">
    <source>
        <dbReference type="Google" id="ProtNLM"/>
    </source>
</evidence>
<organism evidence="1 2">
    <name type="scientific">Algimonas arctica</name>
    <dbReference type="NCBI Taxonomy" id="1479486"/>
    <lineage>
        <taxon>Bacteria</taxon>
        <taxon>Pseudomonadati</taxon>
        <taxon>Pseudomonadota</taxon>
        <taxon>Alphaproteobacteria</taxon>
        <taxon>Maricaulales</taxon>
        <taxon>Robiginitomaculaceae</taxon>
        <taxon>Algimonas</taxon>
    </lineage>
</organism>
<proteinExistence type="predicted"/>
<evidence type="ECO:0000313" key="1">
    <source>
        <dbReference type="EMBL" id="GHB02222.1"/>
    </source>
</evidence>
<gene>
    <name evidence="1" type="ORF">GCM10009069_26260</name>
</gene>
<dbReference type="Proteomes" id="UP000634004">
    <property type="component" value="Unassembled WGS sequence"/>
</dbReference>
<name>A0A8J3CT51_9PROT</name>
<dbReference type="EMBL" id="BMZH01000013">
    <property type="protein sequence ID" value="GHB02222.1"/>
    <property type="molecule type" value="Genomic_DNA"/>
</dbReference>
<protein>
    <recommendedName>
        <fullName evidence="3">Helix-turn-helix domain-containing protein</fullName>
    </recommendedName>
</protein>
<keyword evidence="2" id="KW-1185">Reference proteome</keyword>
<comment type="caution">
    <text evidence="1">The sequence shown here is derived from an EMBL/GenBank/DDBJ whole genome shotgun (WGS) entry which is preliminary data.</text>
</comment>
<evidence type="ECO:0000313" key="2">
    <source>
        <dbReference type="Proteomes" id="UP000634004"/>
    </source>
</evidence>